<gene>
    <name evidence="1" type="ORF">TPC1_31663</name>
</gene>
<evidence type="ECO:0000313" key="1">
    <source>
        <dbReference type="EMBL" id="JAP88842.1"/>
    </source>
</evidence>
<feature type="non-terminal residue" evidence="1">
    <location>
        <position position="329"/>
    </location>
</feature>
<name>A0A146JWA1_9EUKA</name>
<reference evidence="1" key="1">
    <citation type="submission" date="2015-07" db="EMBL/GenBank/DDBJ databases">
        <title>Adaptation to a free-living lifestyle via gene acquisitions in the diplomonad Trepomonas sp. PC1.</title>
        <authorList>
            <person name="Xu F."/>
            <person name="Jerlstrom-Hultqvist J."/>
            <person name="Kolisko M."/>
            <person name="Simpson A.G.B."/>
            <person name="Roger A.J."/>
            <person name="Svard S.G."/>
            <person name="Andersson J.O."/>
        </authorList>
    </citation>
    <scope>NUCLEOTIDE SEQUENCE</scope>
    <source>
        <strain evidence="1">PC1</strain>
    </source>
</reference>
<feature type="non-terminal residue" evidence="1">
    <location>
        <position position="1"/>
    </location>
</feature>
<protein>
    <submittedName>
        <fullName evidence="1">Uncharacterized protein</fullName>
    </submittedName>
</protein>
<sequence length="329" mass="38551">SFEFQDPDMINISLEGSMYQKTTENQVDNQQVDRSQISQVLTSEESPDRIEDQCPTYTFEDVQKEVDQKPKVQLFQPPISIPKIDIEVVRVQKKHVDVSKVEVHVDDDVKERLRALYVVEFIQRHLPKIMQIPNSQDIVVRLRDLLRQIFGDNYSIDRSYIRRTNNLYNNQVVCVADVTSVYEILVADDIANLLSIFLTVIKNRTVTKFFNFGNMAKELGLEAKRVNKVFLEDFYRCINPLPEEATAFIALVCKQPHGPKKLSQSDLTNICYDQLRYKMQIAFCRQQVYDQVRQQLKAKKDRQGRDIQIPQQQREELKEIIDQMDQCIE</sequence>
<dbReference type="EMBL" id="GDID01007764">
    <property type="protein sequence ID" value="JAP88842.1"/>
    <property type="molecule type" value="Transcribed_RNA"/>
</dbReference>
<organism evidence="1">
    <name type="scientific">Trepomonas sp. PC1</name>
    <dbReference type="NCBI Taxonomy" id="1076344"/>
    <lineage>
        <taxon>Eukaryota</taxon>
        <taxon>Metamonada</taxon>
        <taxon>Diplomonadida</taxon>
        <taxon>Hexamitidae</taxon>
        <taxon>Hexamitinae</taxon>
        <taxon>Trepomonas</taxon>
    </lineage>
</organism>
<proteinExistence type="predicted"/>
<dbReference type="AlphaFoldDB" id="A0A146JWA1"/>
<accession>A0A146JWA1</accession>